<evidence type="ECO:0000313" key="4">
    <source>
        <dbReference type="EMBL" id="WXB75260.1"/>
    </source>
</evidence>
<dbReference type="Proteomes" id="UP001382727">
    <property type="component" value="Chromosome"/>
</dbReference>
<evidence type="ECO:0000259" key="2">
    <source>
        <dbReference type="Pfam" id="PF07853"/>
    </source>
</evidence>
<reference evidence="4 5" key="1">
    <citation type="submission" date="2024-02" db="EMBL/GenBank/DDBJ databases">
        <title>Janibacter sp. nov., isolated from gut of marine sandworm.</title>
        <authorList>
            <person name="Kim B."/>
            <person name="Jun M.O."/>
            <person name="Shin N.-R."/>
        </authorList>
    </citation>
    <scope>NUCLEOTIDE SEQUENCE [LARGE SCALE GENOMIC DNA]</scope>
    <source>
        <strain evidence="4 5">A1S7</strain>
    </source>
</reference>
<keyword evidence="1" id="KW-0472">Membrane</keyword>
<feature type="domain" description="DUF1648" evidence="2">
    <location>
        <begin position="33"/>
        <end position="77"/>
    </location>
</feature>
<feature type="transmembrane region" description="Helical" evidence="1">
    <location>
        <begin position="21"/>
        <end position="42"/>
    </location>
</feature>
<gene>
    <name evidence="4" type="ORF">V1351_09855</name>
</gene>
<evidence type="ECO:0000313" key="5">
    <source>
        <dbReference type="Proteomes" id="UP001382727"/>
    </source>
</evidence>
<name>A0ABZ2ME59_9MICO</name>
<dbReference type="InterPro" id="IPR043831">
    <property type="entry name" value="DUF5808"/>
</dbReference>
<dbReference type="RefSeq" id="WP_338747972.1">
    <property type="nucleotide sequence ID" value="NZ_CP144913.1"/>
</dbReference>
<protein>
    <submittedName>
        <fullName evidence="4">DUF1648 domain-containing protein</fullName>
    </submittedName>
</protein>
<accession>A0ABZ2ME59</accession>
<evidence type="ECO:0000256" key="1">
    <source>
        <dbReference type="SAM" id="Phobius"/>
    </source>
</evidence>
<dbReference type="Pfam" id="PF07853">
    <property type="entry name" value="DUF1648"/>
    <property type="match status" value="1"/>
</dbReference>
<evidence type="ECO:0000259" key="3">
    <source>
        <dbReference type="Pfam" id="PF19124"/>
    </source>
</evidence>
<keyword evidence="1" id="KW-1133">Transmembrane helix</keyword>
<keyword evidence="5" id="KW-1185">Reference proteome</keyword>
<feature type="transmembrane region" description="Helical" evidence="1">
    <location>
        <begin position="203"/>
        <end position="223"/>
    </location>
</feature>
<keyword evidence="1" id="KW-0812">Transmembrane</keyword>
<feature type="domain" description="DUF5808" evidence="3">
    <location>
        <begin position="178"/>
        <end position="203"/>
    </location>
</feature>
<feature type="transmembrane region" description="Helical" evidence="1">
    <location>
        <begin position="72"/>
        <end position="93"/>
    </location>
</feature>
<feature type="transmembrane region" description="Helical" evidence="1">
    <location>
        <begin position="105"/>
        <end position="124"/>
    </location>
</feature>
<sequence>MGRQSRQETTTDGSERISLRPAVPWLLGTLALGVAAVIIAVVRLDQLPDPYPVHFGVLGDPDRYTDRSLGSVLMPTLVGQASGLAVFATLLLIRAQGHARLVTPLAALASVVGGGISLTSISQYLTDDAVPPPWTFWALLAGLTATTIWVVIASVRAGRESGDDRAGWRLGGLVYANPDDPDVLVSKRAGVGTTVNLGRPMGWAVLGLLLLPGILVVVAVVLWT</sequence>
<dbReference type="InterPro" id="IPR012867">
    <property type="entry name" value="DUF1648"/>
</dbReference>
<dbReference type="Pfam" id="PF19124">
    <property type="entry name" value="DUF5808"/>
    <property type="match status" value="1"/>
</dbReference>
<proteinExistence type="predicted"/>
<organism evidence="4 5">
    <name type="scientific">Janibacter alittae</name>
    <dbReference type="NCBI Taxonomy" id="3115209"/>
    <lineage>
        <taxon>Bacteria</taxon>
        <taxon>Bacillati</taxon>
        <taxon>Actinomycetota</taxon>
        <taxon>Actinomycetes</taxon>
        <taxon>Micrococcales</taxon>
        <taxon>Intrasporangiaceae</taxon>
        <taxon>Janibacter</taxon>
    </lineage>
</organism>
<dbReference type="EMBL" id="CP144913">
    <property type="protein sequence ID" value="WXB75260.1"/>
    <property type="molecule type" value="Genomic_DNA"/>
</dbReference>
<feature type="transmembrane region" description="Helical" evidence="1">
    <location>
        <begin position="136"/>
        <end position="155"/>
    </location>
</feature>